<accession>A0A2P2JD59</accession>
<feature type="region of interest" description="Disordered" evidence="1">
    <location>
        <begin position="1"/>
        <end position="21"/>
    </location>
</feature>
<dbReference type="AlphaFoldDB" id="A0A2P2JD59"/>
<protein>
    <submittedName>
        <fullName evidence="2">Uncharacterized protein MANES_12G050300</fullName>
    </submittedName>
</protein>
<proteinExistence type="predicted"/>
<dbReference type="EMBL" id="GGEC01010932">
    <property type="protein sequence ID" value="MBW91415.1"/>
    <property type="molecule type" value="Transcribed_RNA"/>
</dbReference>
<sequence length="21" mass="2079">MREMAPSLSLAKSLSSSAAAA</sequence>
<reference evidence="2" key="1">
    <citation type="submission" date="2018-02" db="EMBL/GenBank/DDBJ databases">
        <title>Rhizophora mucronata_Transcriptome.</title>
        <authorList>
            <person name="Meera S.P."/>
            <person name="Sreeshan A."/>
            <person name="Augustine A."/>
        </authorList>
    </citation>
    <scope>NUCLEOTIDE SEQUENCE</scope>
    <source>
        <tissue evidence="2">Leaf</tissue>
    </source>
</reference>
<name>A0A2P2JD59_RHIMU</name>
<evidence type="ECO:0000256" key="1">
    <source>
        <dbReference type="SAM" id="MobiDB-lite"/>
    </source>
</evidence>
<organism evidence="2">
    <name type="scientific">Rhizophora mucronata</name>
    <name type="common">Asiatic mangrove</name>
    <dbReference type="NCBI Taxonomy" id="61149"/>
    <lineage>
        <taxon>Eukaryota</taxon>
        <taxon>Viridiplantae</taxon>
        <taxon>Streptophyta</taxon>
        <taxon>Embryophyta</taxon>
        <taxon>Tracheophyta</taxon>
        <taxon>Spermatophyta</taxon>
        <taxon>Magnoliopsida</taxon>
        <taxon>eudicotyledons</taxon>
        <taxon>Gunneridae</taxon>
        <taxon>Pentapetalae</taxon>
        <taxon>rosids</taxon>
        <taxon>fabids</taxon>
        <taxon>Malpighiales</taxon>
        <taxon>Rhizophoraceae</taxon>
        <taxon>Rhizophora</taxon>
    </lineage>
</organism>
<evidence type="ECO:0000313" key="2">
    <source>
        <dbReference type="EMBL" id="MBW91415.1"/>
    </source>
</evidence>